<sequence length="224" mass="25620">MVHGAKYKSYIYFATRFRHGPSLNDCWASMPEGKFTPGTAARVVYSISKALEWVHQLGYLLRRIDPNVIKFDATTRQIYLSDLSSVRLDPRKLKMEINVRWAGAPLYAPLQHHQGKSHEAKHDLEAALYLLVEMTIGKLPWDGTPKEMIGSAKRQAASNQTLFKDCPSQYAAIYTYITLLNDADRIEYSQIYSKLEEAWKAAGTDNNKPYDWEANMKKIDEQGQ</sequence>
<dbReference type="WBParaSite" id="ES5_v2.g29196.t1">
    <property type="protein sequence ID" value="ES5_v2.g29196.t1"/>
    <property type="gene ID" value="ES5_v2.g29196"/>
</dbReference>
<evidence type="ECO:0000313" key="1">
    <source>
        <dbReference type="Proteomes" id="UP000887579"/>
    </source>
</evidence>
<protein>
    <submittedName>
        <fullName evidence="2">Protein kinase domain-containing protein</fullName>
    </submittedName>
</protein>
<dbReference type="Proteomes" id="UP000887579">
    <property type="component" value="Unplaced"/>
</dbReference>
<organism evidence="1 2">
    <name type="scientific">Panagrolaimus sp. ES5</name>
    <dbReference type="NCBI Taxonomy" id="591445"/>
    <lineage>
        <taxon>Eukaryota</taxon>
        <taxon>Metazoa</taxon>
        <taxon>Ecdysozoa</taxon>
        <taxon>Nematoda</taxon>
        <taxon>Chromadorea</taxon>
        <taxon>Rhabditida</taxon>
        <taxon>Tylenchina</taxon>
        <taxon>Panagrolaimomorpha</taxon>
        <taxon>Panagrolaimoidea</taxon>
        <taxon>Panagrolaimidae</taxon>
        <taxon>Panagrolaimus</taxon>
    </lineage>
</organism>
<proteinExistence type="predicted"/>
<evidence type="ECO:0000313" key="2">
    <source>
        <dbReference type="WBParaSite" id="ES5_v2.g29196.t1"/>
    </source>
</evidence>
<reference evidence="2" key="1">
    <citation type="submission" date="2022-11" db="UniProtKB">
        <authorList>
            <consortium name="WormBaseParasite"/>
        </authorList>
    </citation>
    <scope>IDENTIFICATION</scope>
</reference>
<accession>A0AC34GHM4</accession>
<name>A0AC34GHM4_9BILA</name>